<dbReference type="STRING" id="229921.ADN01_14295"/>
<sequence length="412" mass="47268">MNPQQPVLITPVDEHMGLDIARSLGRKGVTVYGMDANAKSPGCYSKYIHFVPGADPEVEDEHLFVQSLIQFGQQQSARTVLYPLSDRHALVASQYRSDLQPYFDFVMPDHQTMEDFATKDGLLRLARQFNVPAPASYFIENLEHLHSLCRQLQFPAILKPTESTYWHTEAITRLLRRGFFAGRAKVIYCPDEKSLIEAYQTIAAHDDRMIVQEVIPGEDEALVYLAVYFNRQSQPLGYIAGRKHRIIPTGFGSASYVRTIHDPELIDLGISFLQKARYQGHGGIEFKKDPRDGLYKLIEVNTRFGMWDGLSVLCGVDLPYLSYCDATGQPVPPRFEYQDGLIWIDWQRDLRAAWDYRKQHKLTAAAWLRSIRGKKMSAIYDRDDWRPGFRFTLGLAQKAFDRLNTNSRSTRH</sequence>
<organism evidence="3 4">
    <name type="scientific">Levilinea saccharolytica</name>
    <dbReference type="NCBI Taxonomy" id="229921"/>
    <lineage>
        <taxon>Bacteria</taxon>
        <taxon>Bacillati</taxon>
        <taxon>Chloroflexota</taxon>
        <taxon>Anaerolineae</taxon>
        <taxon>Anaerolineales</taxon>
        <taxon>Anaerolineaceae</taxon>
        <taxon>Levilinea</taxon>
    </lineage>
</organism>
<dbReference type="Gene3D" id="3.30.470.20">
    <property type="entry name" value="ATP-grasp fold, B domain"/>
    <property type="match status" value="1"/>
</dbReference>
<evidence type="ECO:0000313" key="3">
    <source>
        <dbReference type="EMBL" id="KPL79539.1"/>
    </source>
</evidence>
<evidence type="ECO:0000259" key="2">
    <source>
        <dbReference type="PROSITE" id="PS50975"/>
    </source>
</evidence>
<evidence type="ECO:0000313" key="4">
    <source>
        <dbReference type="Proteomes" id="UP000050501"/>
    </source>
</evidence>
<name>A0A0P6XBH8_9CHLR</name>
<keyword evidence="1" id="KW-0067">ATP-binding</keyword>
<protein>
    <recommendedName>
        <fullName evidence="2">ATP-grasp domain-containing protein</fullName>
    </recommendedName>
</protein>
<keyword evidence="4" id="KW-1185">Reference proteome</keyword>
<dbReference type="GO" id="GO:0005524">
    <property type="term" value="F:ATP binding"/>
    <property type="evidence" value="ECO:0007669"/>
    <property type="project" value="UniProtKB-UniRule"/>
</dbReference>
<dbReference type="Gene3D" id="3.30.1490.20">
    <property type="entry name" value="ATP-grasp fold, A domain"/>
    <property type="match status" value="1"/>
</dbReference>
<dbReference type="AlphaFoldDB" id="A0A0P6XBH8"/>
<keyword evidence="1" id="KW-0547">Nucleotide-binding</keyword>
<dbReference type="EMBL" id="LGCM01000048">
    <property type="protein sequence ID" value="KPL79539.1"/>
    <property type="molecule type" value="Genomic_DNA"/>
</dbReference>
<dbReference type="InterPro" id="IPR013815">
    <property type="entry name" value="ATP_grasp_subdomain_1"/>
</dbReference>
<dbReference type="PROSITE" id="PS50975">
    <property type="entry name" value="ATP_GRASP"/>
    <property type="match status" value="1"/>
</dbReference>
<dbReference type="OrthoDB" id="5420347at2"/>
<feature type="domain" description="ATP-grasp" evidence="2">
    <location>
        <begin position="123"/>
        <end position="327"/>
    </location>
</feature>
<evidence type="ECO:0000256" key="1">
    <source>
        <dbReference type="PROSITE-ProRule" id="PRU00409"/>
    </source>
</evidence>
<reference evidence="3 4" key="1">
    <citation type="submission" date="2015-07" db="EMBL/GenBank/DDBJ databases">
        <title>Genome sequence of Levilinea saccharolytica DSM 16555.</title>
        <authorList>
            <person name="Hemp J."/>
            <person name="Ward L.M."/>
            <person name="Pace L.A."/>
            <person name="Fischer W.W."/>
        </authorList>
    </citation>
    <scope>NUCLEOTIDE SEQUENCE [LARGE SCALE GENOMIC DNA]</scope>
    <source>
        <strain evidence="3 4">KIBI-1</strain>
    </source>
</reference>
<proteinExistence type="predicted"/>
<dbReference type="GO" id="GO:0046872">
    <property type="term" value="F:metal ion binding"/>
    <property type="evidence" value="ECO:0007669"/>
    <property type="project" value="InterPro"/>
</dbReference>
<dbReference type="SUPFAM" id="SSF56059">
    <property type="entry name" value="Glutathione synthetase ATP-binding domain-like"/>
    <property type="match status" value="1"/>
</dbReference>
<accession>A0A0P6XBH8</accession>
<comment type="caution">
    <text evidence="3">The sequence shown here is derived from an EMBL/GenBank/DDBJ whole genome shotgun (WGS) entry which is preliminary data.</text>
</comment>
<dbReference type="InterPro" id="IPR011761">
    <property type="entry name" value="ATP-grasp"/>
</dbReference>
<dbReference type="Proteomes" id="UP000050501">
    <property type="component" value="Unassembled WGS sequence"/>
</dbReference>
<dbReference type="RefSeq" id="WP_062418383.1">
    <property type="nucleotide sequence ID" value="NZ_DF967974.1"/>
</dbReference>
<gene>
    <name evidence="3" type="ORF">ADN01_14295</name>
</gene>